<dbReference type="AlphaFoldDB" id="A0A5J4V0H5"/>
<reference evidence="2 3" key="1">
    <citation type="submission" date="2019-03" db="EMBL/GenBank/DDBJ databases">
        <title>Single cell metagenomics reveals metabolic interactions within the superorganism composed of flagellate Streblomastix strix and complex community of Bacteroidetes bacteria on its surface.</title>
        <authorList>
            <person name="Treitli S.C."/>
            <person name="Kolisko M."/>
            <person name="Husnik F."/>
            <person name="Keeling P."/>
            <person name="Hampl V."/>
        </authorList>
    </citation>
    <scope>NUCLEOTIDE SEQUENCE [LARGE SCALE GENOMIC DNA]</scope>
    <source>
        <strain evidence="2">ST1C</strain>
    </source>
</reference>
<organism evidence="2 3">
    <name type="scientific">Streblomastix strix</name>
    <dbReference type="NCBI Taxonomy" id="222440"/>
    <lineage>
        <taxon>Eukaryota</taxon>
        <taxon>Metamonada</taxon>
        <taxon>Preaxostyla</taxon>
        <taxon>Oxymonadida</taxon>
        <taxon>Streblomastigidae</taxon>
        <taxon>Streblomastix</taxon>
    </lineage>
</organism>
<sequence>MIESGAKGLGEGQQHPFLQPLSNDGTVVNLIQLLKVRNKSNENELSLHEKFGIISKILANLFKATQIPSEIGLDAINILKRNHDYTELVYLAENKVLILGSEQNKRKVAVAIKDKVSNLKTYECQIEHQWDLETMLKKQESIRTFAEQIDEMIKVVLERIEQDGQFEDIDASQN</sequence>
<dbReference type="Proteomes" id="UP000324800">
    <property type="component" value="Unassembled WGS sequence"/>
</dbReference>
<protein>
    <submittedName>
        <fullName evidence="2">Uncharacterized protein</fullName>
    </submittedName>
</protein>
<dbReference type="EMBL" id="SNRW01010943">
    <property type="protein sequence ID" value="KAA6375850.1"/>
    <property type="molecule type" value="Genomic_DNA"/>
</dbReference>
<name>A0A5J4V0H5_9EUKA</name>
<evidence type="ECO:0000256" key="1">
    <source>
        <dbReference type="SAM" id="MobiDB-lite"/>
    </source>
</evidence>
<evidence type="ECO:0000313" key="3">
    <source>
        <dbReference type="Proteomes" id="UP000324800"/>
    </source>
</evidence>
<feature type="region of interest" description="Disordered" evidence="1">
    <location>
        <begin position="1"/>
        <end position="20"/>
    </location>
</feature>
<comment type="caution">
    <text evidence="2">The sequence shown here is derived from an EMBL/GenBank/DDBJ whole genome shotgun (WGS) entry which is preliminary data.</text>
</comment>
<proteinExistence type="predicted"/>
<evidence type="ECO:0000313" key="2">
    <source>
        <dbReference type="EMBL" id="KAA6375850.1"/>
    </source>
</evidence>
<accession>A0A5J4V0H5</accession>
<gene>
    <name evidence="2" type="ORF">EZS28_028622</name>
</gene>